<dbReference type="InterPro" id="IPR000073">
    <property type="entry name" value="AB_hydrolase_1"/>
</dbReference>
<keyword evidence="3" id="KW-1185">Reference proteome</keyword>
<evidence type="ECO:0000313" key="2">
    <source>
        <dbReference type="EMBL" id="GBE81373.1"/>
    </source>
</evidence>
<gene>
    <name evidence="2" type="ORF">SCP_0311000</name>
</gene>
<dbReference type="Proteomes" id="UP000287166">
    <property type="component" value="Unassembled WGS sequence"/>
</dbReference>
<evidence type="ECO:0000259" key="1">
    <source>
        <dbReference type="Pfam" id="PF12697"/>
    </source>
</evidence>
<dbReference type="EMBL" id="BFAD01000003">
    <property type="protein sequence ID" value="GBE81373.1"/>
    <property type="molecule type" value="Genomic_DNA"/>
</dbReference>
<dbReference type="InParanoid" id="A0A401GGZ3"/>
<feature type="domain" description="AB hydrolase-1" evidence="1">
    <location>
        <begin position="27"/>
        <end position="354"/>
    </location>
</feature>
<reference evidence="2 3" key="1">
    <citation type="journal article" date="2018" name="Sci. Rep.">
        <title>Genome sequence of the cauliflower mushroom Sparassis crispa (Hanabiratake) and its association with beneficial usage.</title>
        <authorList>
            <person name="Kiyama R."/>
            <person name="Furutani Y."/>
            <person name="Kawaguchi K."/>
            <person name="Nakanishi T."/>
        </authorList>
    </citation>
    <scope>NUCLEOTIDE SEQUENCE [LARGE SCALE GENOMIC DNA]</scope>
</reference>
<sequence>MTAIPLKAGLYYEDSGSPTGSADYATLILIHGTIFHGAIFRRMFSYAAAYNLRLVFVTLRDYPGSTPFSTAELDVLHGTDETAQATFVQNRGLEITAFLLWYIQNHSIPPMCIADHVSQRSVGGLSVLAWSSGNMLPLSMLAHLDNLSDEDQNLFNVYIRTLVLFDAPFQVFGIAYPSLEELYNPLRDHSIPAEKKAEKFADWVSGYFAHSTQILSSLSSLSLLTREELFSGLAQTPLSDPPPEHLPTIARMSSAEIEGTADYAGAPRSHVHLVEIAPTVFATNLRAALGDATRWPHLRTVIVWCDQSLNEVAFAAWELAGMLKRWSDVRRKVEIKRMVGANHFPHWDQPEVTVKFLADII</sequence>
<protein>
    <recommendedName>
        <fullName evidence="1">AB hydrolase-1 domain-containing protein</fullName>
    </recommendedName>
</protein>
<evidence type="ECO:0000313" key="3">
    <source>
        <dbReference type="Proteomes" id="UP000287166"/>
    </source>
</evidence>
<dbReference type="AlphaFoldDB" id="A0A401GGZ3"/>
<comment type="caution">
    <text evidence="2">The sequence shown here is derived from an EMBL/GenBank/DDBJ whole genome shotgun (WGS) entry which is preliminary data.</text>
</comment>
<dbReference type="OrthoDB" id="5311491at2759"/>
<dbReference type="Gene3D" id="3.40.50.1820">
    <property type="entry name" value="alpha/beta hydrolase"/>
    <property type="match status" value="1"/>
</dbReference>
<dbReference type="InterPro" id="IPR029058">
    <property type="entry name" value="AB_hydrolase_fold"/>
</dbReference>
<organism evidence="2 3">
    <name type="scientific">Sparassis crispa</name>
    <dbReference type="NCBI Taxonomy" id="139825"/>
    <lineage>
        <taxon>Eukaryota</taxon>
        <taxon>Fungi</taxon>
        <taxon>Dikarya</taxon>
        <taxon>Basidiomycota</taxon>
        <taxon>Agaricomycotina</taxon>
        <taxon>Agaricomycetes</taxon>
        <taxon>Polyporales</taxon>
        <taxon>Sparassidaceae</taxon>
        <taxon>Sparassis</taxon>
    </lineage>
</organism>
<dbReference type="GeneID" id="38778290"/>
<dbReference type="SUPFAM" id="SSF53474">
    <property type="entry name" value="alpha/beta-Hydrolases"/>
    <property type="match status" value="1"/>
</dbReference>
<name>A0A401GGZ3_9APHY</name>
<dbReference type="RefSeq" id="XP_027612286.1">
    <property type="nucleotide sequence ID" value="XM_027756485.1"/>
</dbReference>
<accession>A0A401GGZ3</accession>
<proteinExistence type="predicted"/>
<dbReference type="Pfam" id="PF12697">
    <property type="entry name" value="Abhydrolase_6"/>
    <property type="match status" value="1"/>
</dbReference>